<protein>
    <submittedName>
        <fullName evidence="1">Uncharacterized protein</fullName>
    </submittedName>
</protein>
<evidence type="ECO:0000313" key="2">
    <source>
        <dbReference type="Proteomes" id="UP001215598"/>
    </source>
</evidence>
<reference evidence="1" key="1">
    <citation type="submission" date="2023-03" db="EMBL/GenBank/DDBJ databases">
        <title>Massive genome expansion in bonnet fungi (Mycena s.s.) driven by repeated elements and novel gene families across ecological guilds.</title>
        <authorList>
            <consortium name="Lawrence Berkeley National Laboratory"/>
            <person name="Harder C.B."/>
            <person name="Miyauchi S."/>
            <person name="Viragh M."/>
            <person name="Kuo A."/>
            <person name="Thoen E."/>
            <person name="Andreopoulos B."/>
            <person name="Lu D."/>
            <person name="Skrede I."/>
            <person name="Drula E."/>
            <person name="Henrissat B."/>
            <person name="Morin E."/>
            <person name="Kohler A."/>
            <person name="Barry K."/>
            <person name="LaButti K."/>
            <person name="Morin E."/>
            <person name="Salamov A."/>
            <person name="Lipzen A."/>
            <person name="Mereny Z."/>
            <person name="Hegedus B."/>
            <person name="Baldrian P."/>
            <person name="Stursova M."/>
            <person name="Weitz H."/>
            <person name="Taylor A."/>
            <person name="Grigoriev I.V."/>
            <person name="Nagy L.G."/>
            <person name="Martin F."/>
            <person name="Kauserud H."/>
        </authorList>
    </citation>
    <scope>NUCLEOTIDE SEQUENCE</scope>
    <source>
        <strain evidence="1">CBHHK182m</strain>
    </source>
</reference>
<organism evidence="1 2">
    <name type="scientific">Mycena metata</name>
    <dbReference type="NCBI Taxonomy" id="1033252"/>
    <lineage>
        <taxon>Eukaryota</taxon>
        <taxon>Fungi</taxon>
        <taxon>Dikarya</taxon>
        <taxon>Basidiomycota</taxon>
        <taxon>Agaricomycotina</taxon>
        <taxon>Agaricomycetes</taxon>
        <taxon>Agaricomycetidae</taxon>
        <taxon>Agaricales</taxon>
        <taxon>Marasmiineae</taxon>
        <taxon>Mycenaceae</taxon>
        <taxon>Mycena</taxon>
    </lineage>
</organism>
<gene>
    <name evidence="1" type="ORF">B0H16DRAFT_655466</name>
</gene>
<dbReference type="AlphaFoldDB" id="A0AAD7MBE7"/>
<evidence type="ECO:0000313" key="1">
    <source>
        <dbReference type="EMBL" id="KAJ7709130.1"/>
    </source>
</evidence>
<sequence>MLKSAYTCIYLFRYATARRTCPRTRSSQPACPQISLLCGKSGRFALGILPQMYAAHRYFRSSPCAQTRNPAPTRAVHIWLCLVVGRGYREPLTHAL</sequence>
<accession>A0AAD7MBE7</accession>
<name>A0AAD7MBE7_9AGAR</name>
<comment type="caution">
    <text evidence="1">The sequence shown here is derived from an EMBL/GenBank/DDBJ whole genome shotgun (WGS) entry which is preliminary data.</text>
</comment>
<proteinExistence type="predicted"/>
<keyword evidence="2" id="KW-1185">Reference proteome</keyword>
<dbReference type="EMBL" id="JARKIB010000427">
    <property type="protein sequence ID" value="KAJ7709130.1"/>
    <property type="molecule type" value="Genomic_DNA"/>
</dbReference>
<dbReference type="Proteomes" id="UP001215598">
    <property type="component" value="Unassembled WGS sequence"/>
</dbReference>